<dbReference type="AlphaFoldDB" id="A0A285PDE3"/>
<dbReference type="Pfam" id="PF01451">
    <property type="entry name" value="LMWPc"/>
    <property type="match status" value="1"/>
</dbReference>
<dbReference type="InterPro" id="IPR036196">
    <property type="entry name" value="Ptyr_pPase_sf"/>
</dbReference>
<proteinExistence type="predicted"/>
<dbReference type="InterPro" id="IPR023485">
    <property type="entry name" value="Ptyr_pPase"/>
</dbReference>
<dbReference type="RefSeq" id="WP_097154125.1">
    <property type="nucleotide sequence ID" value="NZ_OBEL01000003.1"/>
</dbReference>
<dbReference type="EMBL" id="OBEL01000003">
    <property type="protein sequence ID" value="SNZ19732.1"/>
    <property type="molecule type" value="Genomic_DNA"/>
</dbReference>
<gene>
    <name evidence="2" type="ORF">SAMN06265368_2824</name>
</gene>
<accession>A0A285PDE3</accession>
<protein>
    <submittedName>
        <fullName evidence="2">Protein-tyrosine-phosphatase</fullName>
    </submittedName>
</protein>
<name>A0A285PDE3_9HYPH</name>
<feature type="domain" description="Phosphotyrosine protein phosphatase I" evidence="1">
    <location>
        <begin position="4"/>
        <end position="130"/>
    </location>
</feature>
<dbReference type="OrthoDB" id="8445932at2"/>
<evidence type="ECO:0000259" key="1">
    <source>
        <dbReference type="SMART" id="SM00226"/>
    </source>
</evidence>
<organism evidence="2 3">
    <name type="scientific">Cohaesibacter gelatinilyticus</name>
    <dbReference type="NCBI Taxonomy" id="372072"/>
    <lineage>
        <taxon>Bacteria</taxon>
        <taxon>Pseudomonadati</taxon>
        <taxon>Pseudomonadota</taxon>
        <taxon>Alphaproteobacteria</taxon>
        <taxon>Hyphomicrobiales</taxon>
        <taxon>Cohaesibacteraceae</taxon>
    </lineage>
</organism>
<dbReference type="SUPFAM" id="SSF52788">
    <property type="entry name" value="Phosphotyrosine protein phosphatases I"/>
    <property type="match status" value="1"/>
</dbReference>
<evidence type="ECO:0000313" key="3">
    <source>
        <dbReference type="Proteomes" id="UP000219439"/>
    </source>
</evidence>
<dbReference type="Proteomes" id="UP000219439">
    <property type="component" value="Unassembled WGS sequence"/>
</dbReference>
<keyword evidence="3" id="KW-1185">Reference proteome</keyword>
<dbReference type="Gene3D" id="3.40.50.2300">
    <property type="match status" value="1"/>
</dbReference>
<reference evidence="2 3" key="1">
    <citation type="submission" date="2017-09" db="EMBL/GenBank/DDBJ databases">
        <authorList>
            <person name="Ehlers B."/>
            <person name="Leendertz F.H."/>
        </authorList>
    </citation>
    <scope>NUCLEOTIDE SEQUENCE [LARGE SCALE GENOMIC DNA]</scope>
    <source>
        <strain evidence="2 3">DSM 18289</strain>
    </source>
</reference>
<dbReference type="SMART" id="SM00226">
    <property type="entry name" value="LMWPc"/>
    <property type="match status" value="1"/>
</dbReference>
<sequence length="150" mass="17076">MLQTNILFVDATNNGRSIMAEAYFNQHCRGHLRAFSAGANPDAELDRHILEILKENDITPDDYCPKPIDIFLQPYSPRIDMIVGFTPTIDQFVLPIFPHQPEMTHLQIKPVVERMETVSRKQAVRECFADMRLVVDRALASGQLPRNEAA</sequence>
<evidence type="ECO:0000313" key="2">
    <source>
        <dbReference type="EMBL" id="SNZ19732.1"/>
    </source>
</evidence>